<dbReference type="OrthoDB" id="121499at2"/>
<evidence type="ECO:0000313" key="4">
    <source>
        <dbReference type="EMBL" id="PAS91449.1"/>
    </source>
</evidence>
<proteinExistence type="predicted"/>
<reference evidence="4 5" key="2">
    <citation type="submission" date="2017-07" db="EMBL/GenBank/DDBJ databases">
        <title>Candidatus Dactylopiibacterium carminicum, a nitrogen-fixing symbiont of the cochineal insect Dactylopius coccus and Dactylopius opuntiae (Hemiptera: Coccoidea: Dactylopiidae).</title>
        <authorList>
            <person name="Vera A."/>
        </authorList>
    </citation>
    <scope>NUCLEOTIDE SEQUENCE [LARGE SCALE GENOMIC DNA]</scope>
    <source>
        <strain evidence="4 5">NFDCM</strain>
    </source>
</reference>
<dbReference type="InterPro" id="IPR024447">
    <property type="entry name" value="YXWGXW_rpt"/>
</dbReference>
<comment type="caution">
    <text evidence="4">The sequence shown here is derived from an EMBL/GenBank/DDBJ whole genome shotgun (WGS) entry which is preliminary data.</text>
</comment>
<accession>A0A272EMW5</accession>
<organism evidence="4 5">
    <name type="scientific">Candidatus Dactylopiibacterium carminicum</name>
    <dbReference type="NCBI Taxonomy" id="857335"/>
    <lineage>
        <taxon>Bacteria</taxon>
        <taxon>Pseudomonadati</taxon>
        <taxon>Pseudomonadota</taxon>
        <taxon>Betaproteobacteria</taxon>
        <taxon>Rhodocyclales</taxon>
        <taxon>Rhodocyclaceae</taxon>
        <taxon>Candidatus Dactylopiibacterium</taxon>
    </lineage>
</organism>
<reference evidence="3 6" key="1">
    <citation type="submission" date="2016-08" db="EMBL/GenBank/DDBJ databases">
        <title>Candidatus Dactylopiibacterium carminicum genome sequence.</title>
        <authorList>
            <person name="Ramirez-Puebla S.T."/>
            <person name="Ormeno-Orrillo E."/>
            <person name="Vera-Ponce De Leon A."/>
            <person name="Luis L."/>
            <person name="Sanchez-Flores A."/>
            <person name="Monica R."/>
            <person name="Martinez-Romero E."/>
        </authorList>
    </citation>
    <scope>NUCLEOTIDE SEQUENCE [LARGE SCALE GENOMIC DNA]</scope>
    <source>
        <strain evidence="3">END1</strain>
    </source>
</reference>
<feature type="chain" id="PRO_5012515526" description="BcpO-related WXXGXW repeat protein" evidence="2">
    <location>
        <begin position="26"/>
        <end position="196"/>
    </location>
</feature>
<sequence>MNTRNILASLGIAAASLILSPVSQAEVNISVNLPGITIGINDAPPPVRLEKIPARRSGYVWAPGYWQWDGHAHVWISGHWLAERPGHVWIPERWERNDRGWTFTPGRWDQRRNDWRAEQRREQAKWEQWRTDDRRRNSEWQSQQKHQQVQPTAQRAPAQAAHDMRSPDKGERQHEAPRRQQHDDPHGPKDRDDRGR</sequence>
<evidence type="ECO:0000256" key="2">
    <source>
        <dbReference type="SAM" id="SignalP"/>
    </source>
</evidence>
<protein>
    <recommendedName>
        <fullName evidence="7">BcpO-related WXXGXW repeat protein</fullName>
    </recommendedName>
</protein>
<evidence type="ECO:0000256" key="1">
    <source>
        <dbReference type="SAM" id="MobiDB-lite"/>
    </source>
</evidence>
<feature type="signal peptide" evidence="2">
    <location>
        <begin position="1"/>
        <end position="25"/>
    </location>
</feature>
<dbReference type="RefSeq" id="WP_095525910.1">
    <property type="nucleotide sequence ID" value="NZ_MDUX01000083.1"/>
</dbReference>
<feature type="compositionally biased region" description="Basic and acidic residues" evidence="1">
    <location>
        <begin position="162"/>
        <end position="196"/>
    </location>
</feature>
<dbReference type="Proteomes" id="UP000216107">
    <property type="component" value="Unassembled WGS sequence"/>
</dbReference>
<evidence type="ECO:0000313" key="3">
    <source>
        <dbReference type="EMBL" id="KAF7597860.1"/>
    </source>
</evidence>
<feature type="region of interest" description="Disordered" evidence="1">
    <location>
        <begin position="121"/>
        <end position="196"/>
    </location>
</feature>
<evidence type="ECO:0000313" key="6">
    <source>
        <dbReference type="Proteomes" id="UP000623509"/>
    </source>
</evidence>
<dbReference type="EMBL" id="NMRN01000085">
    <property type="protein sequence ID" value="PAS91449.1"/>
    <property type="molecule type" value="Genomic_DNA"/>
</dbReference>
<keyword evidence="6" id="KW-1185">Reference proteome</keyword>
<feature type="compositionally biased region" description="Basic and acidic residues" evidence="1">
    <location>
        <begin position="121"/>
        <end position="138"/>
    </location>
</feature>
<keyword evidence="2" id="KW-0732">Signal</keyword>
<evidence type="ECO:0008006" key="7">
    <source>
        <dbReference type="Google" id="ProtNLM"/>
    </source>
</evidence>
<feature type="compositionally biased region" description="Low complexity" evidence="1">
    <location>
        <begin position="147"/>
        <end position="161"/>
    </location>
</feature>
<dbReference type="AlphaFoldDB" id="A0A272EMW5"/>
<dbReference type="EMBL" id="MDUX01000083">
    <property type="protein sequence ID" value="KAF7597860.1"/>
    <property type="molecule type" value="Genomic_DNA"/>
</dbReference>
<dbReference type="Pfam" id="PF12779">
    <property type="entry name" value="WXXGXW"/>
    <property type="match status" value="2"/>
</dbReference>
<name>A0A272EMW5_9RHOO</name>
<dbReference type="Proteomes" id="UP000623509">
    <property type="component" value="Unassembled WGS sequence"/>
</dbReference>
<gene>
    <name evidence="3" type="ORF">BGI27_16480</name>
    <name evidence="4" type="ORF">CGU29_16435</name>
</gene>
<evidence type="ECO:0000313" key="5">
    <source>
        <dbReference type="Proteomes" id="UP000216107"/>
    </source>
</evidence>